<feature type="non-terminal residue" evidence="1">
    <location>
        <position position="1"/>
    </location>
</feature>
<organism evidence="1 2">
    <name type="scientific">Ataeniobius toweri</name>
    <dbReference type="NCBI Taxonomy" id="208326"/>
    <lineage>
        <taxon>Eukaryota</taxon>
        <taxon>Metazoa</taxon>
        <taxon>Chordata</taxon>
        <taxon>Craniata</taxon>
        <taxon>Vertebrata</taxon>
        <taxon>Euteleostomi</taxon>
        <taxon>Actinopterygii</taxon>
        <taxon>Neopterygii</taxon>
        <taxon>Teleostei</taxon>
        <taxon>Neoteleostei</taxon>
        <taxon>Acanthomorphata</taxon>
        <taxon>Ovalentaria</taxon>
        <taxon>Atherinomorphae</taxon>
        <taxon>Cyprinodontiformes</taxon>
        <taxon>Goodeidae</taxon>
        <taxon>Ataeniobius</taxon>
    </lineage>
</organism>
<proteinExistence type="predicted"/>
<protein>
    <submittedName>
        <fullName evidence="1">Uncharacterized protein</fullName>
    </submittedName>
</protein>
<dbReference type="Proteomes" id="UP001345963">
    <property type="component" value="Unassembled WGS sequence"/>
</dbReference>
<dbReference type="EMBL" id="JAHUTI010025269">
    <property type="protein sequence ID" value="MED6240631.1"/>
    <property type="molecule type" value="Genomic_DNA"/>
</dbReference>
<reference evidence="1 2" key="1">
    <citation type="submission" date="2021-07" db="EMBL/GenBank/DDBJ databases">
        <authorList>
            <person name="Palmer J.M."/>
        </authorList>
    </citation>
    <scope>NUCLEOTIDE SEQUENCE [LARGE SCALE GENOMIC DNA]</scope>
    <source>
        <strain evidence="1 2">AT_MEX2019</strain>
        <tissue evidence="1">Muscle</tissue>
    </source>
</reference>
<gene>
    <name evidence="1" type="ORF">ATANTOWER_024630</name>
</gene>
<evidence type="ECO:0000313" key="1">
    <source>
        <dbReference type="EMBL" id="MED6240631.1"/>
    </source>
</evidence>
<sequence>HLRDHLNKLCFDNLDPESLYTWRPDHTYLLEIRPFTFLIICGHWKNHATNNS</sequence>
<evidence type="ECO:0000313" key="2">
    <source>
        <dbReference type="Proteomes" id="UP001345963"/>
    </source>
</evidence>
<keyword evidence="2" id="KW-1185">Reference proteome</keyword>
<name>A0ABU7ASA3_9TELE</name>
<accession>A0ABU7ASA3</accession>
<comment type="caution">
    <text evidence="1">The sequence shown here is derived from an EMBL/GenBank/DDBJ whole genome shotgun (WGS) entry which is preliminary data.</text>
</comment>